<protein>
    <recommendedName>
        <fullName evidence="4">DUF3558 domain-containing protein</fullName>
    </recommendedName>
</protein>
<evidence type="ECO:0000256" key="1">
    <source>
        <dbReference type="SAM" id="SignalP"/>
    </source>
</evidence>
<keyword evidence="3" id="KW-1185">Reference proteome</keyword>
<feature type="chain" id="PRO_5020760609" description="DUF3558 domain-containing protein" evidence="1">
    <location>
        <begin position="27"/>
        <end position="232"/>
    </location>
</feature>
<proteinExistence type="predicted"/>
<evidence type="ECO:0008006" key="4">
    <source>
        <dbReference type="Google" id="ProtNLM"/>
    </source>
</evidence>
<sequence length="232" mass="25882">MKGRIGLSLTLALALAVIVGSTITIAALDSDDAKPPPLLAILDQCEQIDITSYNSIMAEDFVYRPFVDFKLADLGVANEDFSTCGTEPDLDDLCVEESEECSALLAVVIEHSLWISIDFDCVGFCFLTEEELAEVPEKTQLEGWDWAILNYTTKTVEGEDRMQGGTYRGKMISIFQYENLQITIDLRIGFGMEDSTTDEEWNRFSTAFEQFEAVNLEVAEDIRDSAIARRNG</sequence>
<dbReference type="RefSeq" id="WP_136532235.1">
    <property type="nucleotide sequence ID" value="NZ_STGX01000024.1"/>
</dbReference>
<dbReference type="EMBL" id="STGX01000024">
    <property type="protein sequence ID" value="THV22042.1"/>
    <property type="molecule type" value="Genomic_DNA"/>
</dbReference>
<comment type="caution">
    <text evidence="2">The sequence shown here is derived from an EMBL/GenBank/DDBJ whole genome shotgun (WGS) entry which is preliminary data.</text>
</comment>
<name>A0A4S8P0C6_9ACTN</name>
<accession>A0A4S8P0C6</accession>
<reference evidence="2 3" key="1">
    <citation type="journal article" date="2018" name="Int. J. Syst. Evol. Microbiol.">
        <title>Glycomyces paridis sp. nov., isolated from the medicinal plant Paris polyphylla.</title>
        <authorList>
            <person name="Fang X.M."/>
            <person name="Bai J.L."/>
            <person name="Su J."/>
            <person name="Zhao L.L."/>
            <person name="Liu H.Y."/>
            <person name="Ma B.P."/>
            <person name="Zhang Y.Q."/>
            <person name="Yu L.Y."/>
        </authorList>
    </citation>
    <scope>NUCLEOTIDE SEQUENCE [LARGE SCALE GENOMIC DNA]</scope>
    <source>
        <strain evidence="2 3">CPCC 204357</strain>
    </source>
</reference>
<dbReference type="AlphaFoldDB" id="A0A4S8P0C6"/>
<evidence type="ECO:0000313" key="3">
    <source>
        <dbReference type="Proteomes" id="UP000305792"/>
    </source>
</evidence>
<evidence type="ECO:0000313" key="2">
    <source>
        <dbReference type="EMBL" id="THV22042.1"/>
    </source>
</evidence>
<organism evidence="2 3">
    <name type="scientific">Glycomyces paridis</name>
    <dbReference type="NCBI Taxonomy" id="2126555"/>
    <lineage>
        <taxon>Bacteria</taxon>
        <taxon>Bacillati</taxon>
        <taxon>Actinomycetota</taxon>
        <taxon>Actinomycetes</taxon>
        <taxon>Glycomycetales</taxon>
        <taxon>Glycomycetaceae</taxon>
        <taxon>Glycomyces</taxon>
    </lineage>
</organism>
<feature type="signal peptide" evidence="1">
    <location>
        <begin position="1"/>
        <end position="26"/>
    </location>
</feature>
<gene>
    <name evidence="2" type="ORF">E9998_23770</name>
</gene>
<keyword evidence="1" id="KW-0732">Signal</keyword>
<dbReference type="Proteomes" id="UP000305792">
    <property type="component" value="Unassembled WGS sequence"/>
</dbReference>